<dbReference type="CDD" id="cd05403">
    <property type="entry name" value="NT_KNTase_like"/>
    <property type="match status" value="1"/>
</dbReference>
<dbReference type="EMBL" id="JADIMU010000022">
    <property type="protein sequence ID" value="MBO8442836.1"/>
    <property type="molecule type" value="Genomic_DNA"/>
</dbReference>
<evidence type="ECO:0000313" key="3">
    <source>
        <dbReference type="Proteomes" id="UP000823633"/>
    </source>
</evidence>
<dbReference type="Pfam" id="PF01909">
    <property type="entry name" value="NTP_transf_2"/>
    <property type="match status" value="1"/>
</dbReference>
<organism evidence="2 3">
    <name type="scientific">Candidatus Aphodenecus pullistercoris</name>
    <dbReference type="NCBI Taxonomy" id="2840669"/>
    <lineage>
        <taxon>Bacteria</taxon>
        <taxon>Pseudomonadati</taxon>
        <taxon>Spirochaetota</taxon>
        <taxon>Spirochaetia</taxon>
        <taxon>Spirochaetales</taxon>
        <taxon>Candidatus Aphodenecus</taxon>
    </lineage>
</organism>
<reference evidence="2" key="1">
    <citation type="submission" date="2020-10" db="EMBL/GenBank/DDBJ databases">
        <authorList>
            <person name="Gilroy R."/>
        </authorList>
    </citation>
    <scope>NUCLEOTIDE SEQUENCE</scope>
    <source>
        <strain evidence="2">11167</strain>
    </source>
</reference>
<dbReference type="InterPro" id="IPR043519">
    <property type="entry name" value="NT_sf"/>
</dbReference>
<dbReference type="SUPFAM" id="SSF81301">
    <property type="entry name" value="Nucleotidyltransferase"/>
    <property type="match status" value="1"/>
</dbReference>
<protein>
    <submittedName>
        <fullName evidence="2">Nucleotidyltransferase domain-containing protein</fullName>
    </submittedName>
</protein>
<accession>A0A9D9E7V4</accession>
<gene>
    <name evidence="2" type="ORF">IAC42_03665</name>
</gene>
<dbReference type="Proteomes" id="UP000823633">
    <property type="component" value="Unassembled WGS sequence"/>
</dbReference>
<dbReference type="Gene3D" id="3.30.460.10">
    <property type="entry name" value="Beta Polymerase, domain 2"/>
    <property type="match status" value="1"/>
</dbReference>
<dbReference type="AlphaFoldDB" id="A0A9D9E7V4"/>
<sequence length="208" mass="23689">MIDIYAFLERFEDQLVEAFGDNLAFFGLQGSWGRGEAGPESDIDLVVLLHRCSYDDLVGYRQLVDSFDESRLLCGFISSAETLCHWDVADRVNLILDTRPIVGSLEELVGPVGMEDVRLALVESLSALHHALTHSIVHAPDLSWLEGLRKSMRFVVRLVHYYDTGSYVHRFSDLSSLVDDDMQRRILLSEDVDAESLWLWCDRLLRSL</sequence>
<reference evidence="2" key="2">
    <citation type="journal article" date="2021" name="PeerJ">
        <title>Extensive microbial diversity within the chicken gut microbiome revealed by metagenomics and culture.</title>
        <authorList>
            <person name="Gilroy R."/>
            <person name="Ravi A."/>
            <person name="Getino M."/>
            <person name="Pursley I."/>
            <person name="Horton D.L."/>
            <person name="Alikhan N.F."/>
            <person name="Baker D."/>
            <person name="Gharbi K."/>
            <person name="Hall N."/>
            <person name="Watson M."/>
            <person name="Adriaenssens E.M."/>
            <person name="Foster-Nyarko E."/>
            <person name="Jarju S."/>
            <person name="Secka A."/>
            <person name="Antonio M."/>
            <person name="Oren A."/>
            <person name="Chaudhuri R.R."/>
            <person name="La Ragione R."/>
            <person name="Hildebrand F."/>
            <person name="Pallen M.J."/>
        </authorList>
    </citation>
    <scope>NUCLEOTIDE SEQUENCE</scope>
    <source>
        <strain evidence="2">11167</strain>
    </source>
</reference>
<evidence type="ECO:0000259" key="1">
    <source>
        <dbReference type="Pfam" id="PF01909"/>
    </source>
</evidence>
<proteinExistence type="predicted"/>
<evidence type="ECO:0000313" key="2">
    <source>
        <dbReference type="EMBL" id="MBO8442836.1"/>
    </source>
</evidence>
<name>A0A9D9E7V4_9SPIR</name>
<dbReference type="GO" id="GO:0016779">
    <property type="term" value="F:nucleotidyltransferase activity"/>
    <property type="evidence" value="ECO:0007669"/>
    <property type="project" value="InterPro"/>
</dbReference>
<feature type="domain" description="Polymerase nucleotidyl transferase" evidence="1">
    <location>
        <begin position="10"/>
        <end position="55"/>
    </location>
</feature>
<comment type="caution">
    <text evidence="2">The sequence shown here is derived from an EMBL/GenBank/DDBJ whole genome shotgun (WGS) entry which is preliminary data.</text>
</comment>
<dbReference type="InterPro" id="IPR002934">
    <property type="entry name" value="Polymerase_NTP_transf_dom"/>
</dbReference>